<dbReference type="InterPro" id="IPR006747">
    <property type="entry name" value="DUF599"/>
</dbReference>
<organism evidence="2 3">
    <name type="scientific">Paraperlucidibaca wandonensis</name>
    <dbReference type="NCBI Taxonomy" id="1268273"/>
    <lineage>
        <taxon>Bacteria</taxon>
        <taxon>Pseudomonadati</taxon>
        <taxon>Pseudomonadota</taxon>
        <taxon>Gammaproteobacteria</taxon>
        <taxon>Moraxellales</taxon>
        <taxon>Moraxellaceae</taxon>
        <taxon>Paraperlucidibaca</taxon>
    </lineage>
</organism>
<keyword evidence="1" id="KW-0812">Transmembrane</keyword>
<evidence type="ECO:0000313" key="2">
    <source>
        <dbReference type="EMBL" id="MFD0949240.1"/>
    </source>
</evidence>
<dbReference type="Pfam" id="PF04654">
    <property type="entry name" value="DUF599"/>
    <property type="match status" value="1"/>
</dbReference>
<feature type="transmembrane region" description="Helical" evidence="1">
    <location>
        <begin position="118"/>
        <end position="138"/>
    </location>
</feature>
<feature type="transmembrane region" description="Helical" evidence="1">
    <location>
        <begin position="179"/>
        <end position="203"/>
    </location>
</feature>
<keyword evidence="1" id="KW-0472">Membrane</keyword>
<name>A0ABW3HF21_9GAMM</name>
<dbReference type="Proteomes" id="UP001597044">
    <property type="component" value="Unassembled WGS sequence"/>
</dbReference>
<proteinExistence type="predicted"/>
<feature type="transmembrane region" description="Helical" evidence="1">
    <location>
        <begin position="12"/>
        <end position="30"/>
    </location>
</feature>
<dbReference type="RefSeq" id="WP_379068698.1">
    <property type="nucleotide sequence ID" value="NZ_JBHTIT010000001.1"/>
</dbReference>
<comment type="caution">
    <text evidence="2">The sequence shown here is derived from an EMBL/GenBank/DDBJ whole genome shotgun (WGS) entry which is preliminary data.</text>
</comment>
<evidence type="ECO:0000313" key="3">
    <source>
        <dbReference type="Proteomes" id="UP001597044"/>
    </source>
</evidence>
<dbReference type="PANTHER" id="PTHR31881:SF6">
    <property type="entry name" value="OS09G0494600 PROTEIN"/>
    <property type="match status" value="1"/>
</dbReference>
<evidence type="ECO:0000256" key="1">
    <source>
        <dbReference type="SAM" id="Phobius"/>
    </source>
</evidence>
<dbReference type="EMBL" id="JBHTIT010000001">
    <property type="protein sequence ID" value="MFD0949240.1"/>
    <property type="molecule type" value="Genomic_DNA"/>
</dbReference>
<sequence>MSEAMIEAISWLSVAATMAILALYEFRFAIRARRPTERVARQAHETLREEWFAAISTTPGTEVLAVQTLRNSLMSASVTASTAVLGLVGAVTLSAPLLRESFILGGMPMFTPRLALELVLLVLLLSSLISSAMAVRYYTHAGFIGAMPVGSESRLRWTATGGLYVRRAGVLYGRGLRNLILLSPVLTGIVYPFAGPVAAILVVRGLQRFDRLSKQTRSVHHPEA</sequence>
<reference evidence="3" key="1">
    <citation type="journal article" date="2019" name="Int. J. Syst. Evol. Microbiol.">
        <title>The Global Catalogue of Microorganisms (GCM) 10K type strain sequencing project: providing services to taxonomists for standard genome sequencing and annotation.</title>
        <authorList>
            <consortium name="The Broad Institute Genomics Platform"/>
            <consortium name="The Broad Institute Genome Sequencing Center for Infectious Disease"/>
            <person name="Wu L."/>
            <person name="Ma J."/>
        </authorList>
    </citation>
    <scope>NUCLEOTIDE SEQUENCE [LARGE SCALE GENOMIC DNA]</scope>
    <source>
        <strain evidence="3">CCUG 63419</strain>
    </source>
</reference>
<protein>
    <submittedName>
        <fullName evidence="2">DUF599 domain-containing protein</fullName>
    </submittedName>
</protein>
<feature type="transmembrane region" description="Helical" evidence="1">
    <location>
        <begin position="75"/>
        <end position="98"/>
    </location>
</feature>
<keyword evidence="1" id="KW-1133">Transmembrane helix</keyword>
<keyword evidence="3" id="KW-1185">Reference proteome</keyword>
<dbReference type="PANTHER" id="PTHR31881">
    <property type="match status" value="1"/>
</dbReference>
<accession>A0ABW3HF21</accession>
<gene>
    <name evidence="2" type="ORF">ACFQ0F_02355</name>
</gene>